<evidence type="ECO:0000313" key="4">
    <source>
        <dbReference type="Proteomes" id="UP000693942"/>
    </source>
</evidence>
<name>A0A8J5P7J6_FUSOX</name>
<comment type="caution">
    <text evidence="3">The sequence shown here is derived from an EMBL/GenBank/DDBJ whole genome shotgun (WGS) entry which is preliminary data.</text>
</comment>
<reference evidence="3" key="1">
    <citation type="submission" date="2021-04" db="EMBL/GenBank/DDBJ databases">
        <title>First draft genome resource for Brassicaceae pathogens Fusarium oxysporum f. sp. raphani and Fusarium oxysporum f. sp. rapae.</title>
        <authorList>
            <person name="Asai S."/>
        </authorList>
    </citation>
    <scope>NUCLEOTIDE SEQUENCE</scope>
    <source>
        <strain evidence="3">Tf1262</strain>
    </source>
</reference>
<dbReference type="Pfam" id="PF20516">
    <property type="entry name" value="PDDEXK_12"/>
    <property type="match status" value="1"/>
</dbReference>
<evidence type="ECO:0000256" key="1">
    <source>
        <dbReference type="SAM" id="MobiDB-lite"/>
    </source>
</evidence>
<feature type="compositionally biased region" description="Basic and acidic residues" evidence="1">
    <location>
        <begin position="31"/>
        <end position="43"/>
    </location>
</feature>
<evidence type="ECO:0000259" key="2">
    <source>
        <dbReference type="Pfam" id="PF20516"/>
    </source>
</evidence>
<feature type="region of interest" description="Disordered" evidence="1">
    <location>
        <begin position="71"/>
        <end position="149"/>
    </location>
</feature>
<accession>A0A8J5P7J6</accession>
<dbReference type="EMBL" id="JAELUR010000021">
    <property type="protein sequence ID" value="KAG7414939.1"/>
    <property type="molecule type" value="Genomic_DNA"/>
</dbReference>
<dbReference type="Proteomes" id="UP000693942">
    <property type="component" value="Unassembled WGS sequence"/>
</dbReference>
<protein>
    <recommendedName>
        <fullName evidence="2">PD-(D/E)XK nuclease-like domain-containing protein</fullName>
    </recommendedName>
</protein>
<dbReference type="InterPro" id="IPR046797">
    <property type="entry name" value="PDDEXK_12"/>
</dbReference>
<organism evidence="3 4">
    <name type="scientific">Fusarium oxysporum f. sp. raphani</name>
    <dbReference type="NCBI Taxonomy" id="96318"/>
    <lineage>
        <taxon>Eukaryota</taxon>
        <taxon>Fungi</taxon>
        <taxon>Dikarya</taxon>
        <taxon>Ascomycota</taxon>
        <taxon>Pezizomycotina</taxon>
        <taxon>Sordariomycetes</taxon>
        <taxon>Hypocreomycetidae</taxon>
        <taxon>Hypocreales</taxon>
        <taxon>Nectriaceae</taxon>
        <taxon>Fusarium</taxon>
        <taxon>Fusarium oxysporum species complex</taxon>
    </lineage>
</organism>
<dbReference type="AlphaFoldDB" id="A0A8J5P7J6"/>
<gene>
    <name evidence="3" type="ORF">Forpi1262_v016937</name>
</gene>
<feature type="compositionally biased region" description="Polar residues" evidence="1">
    <location>
        <begin position="119"/>
        <end position="136"/>
    </location>
</feature>
<sequence>MACSRDRINVWLDSLVQQSFNGNWTTPDENQDIHRSDSKSEVSKRKHSNTPLLPSPPASLKRLAQRDHYIEMSQQQTPKKRRLNRDASTDDDASAQDETPRGNKPASVLGSDVPALPSRASSVISGQSSPSRQLNQLRLHPKGSDFRSMNINDEDMPLSLAEFVLQMQRVGKSRFVPAHLEAEVSQRKRNVRSLLEFDQDVYAASSTEAQSASLVDSCTLDDILQIVAKAKDAANLKQDEAGWNNLVHTPILEMVLYGRQGWGKQLAGFCPCITAGILPQYRVESISGKKVDFALLIDPQFDPESVTAVDALWQLRGTVNHTDFVPLQKRPVTVSIETKRTNESLERASLQMSVWHAAQWRFLEELAGSTALDELEFLPGVFVQGHKWEFVASSYLNGRTTLWTERTMGTTQSELGVFQVMAGLNRLRRWSLEVFWPWYKTYVLRIDVGAEQMNNEEAA</sequence>
<evidence type="ECO:0000313" key="3">
    <source>
        <dbReference type="EMBL" id="KAG7414939.1"/>
    </source>
</evidence>
<proteinExistence type="predicted"/>
<feature type="domain" description="PD-(D/E)XK nuclease-like" evidence="2">
    <location>
        <begin position="200"/>
        <end position="436"/>
    </location>
</feature>
<feature type="region of interest" description="Disordered" evidence="1">
    <location>
        <begin position="20"/>
        <end position="59"/>
    </location>
</feature>